<comment type="caution">
    <text evidence="1">The sequence shown here is derived from an EMBL/GenBank/DDBJ whole genome shotgun (WGS) entry which is preliminary data.</text>
</comment>
<dbReference type="SUPFAM" id="SSF52058">
    <property type="entry name" value="L domain-like"/>
    <property type="match status" value="1"/>
</dbReference>
<organism evidence="1 2">
    <name type="scientific">Macrolepiota fuliginosa MF-IS2</name>
    <dbReference type="NCBI Taxonomy" id="1400762"/>
    <lineage>
        <taxon>Eukaryota</taxon>
        <taxon>Fungi</taxon>
        <taxon>Dikarya</taxon>
        <taxon>Basidiomycota</taxon>
        <taxon>Agaricomycotina</taxon>
        <taxon>Agaricomycetes</taxon>
        <taxon>Agaricomycetidae</taxon>
        <taxon>Agaricales</taxon>
        <taxon>Agaricineae</taxon>
        <taxon>Agaricaceae</taxon>
        <taxon>Macrolepiota</taxon>
    </lineage>
</organism>
<evidence type="ECO:0000313" key="2">
    <source>
        <dbReference type="Proteomes" id="UP000807342"/>
    </source>
</evidence>
<reference evidence="1" key="1">
    <citation type="submission" date="2020-11" db="EMBL/GenBank/DDBJ databases">
        <authorList>
            <consortium name="DOE Joint Genome Institute"/>
            <person name="Ahrendt S."/>
            <person name="Riley R."/>
            <person name="Andreopoulos W."/>
            <person name="Labutti K."/>
            <person name="Pangilinan J."/>
            <person name="Ruiz-Duenas F.J."/>
            <person name="Barrasa J.M."/>
            <person name="Sanchez-Garcia M."/>
            <person name="Camarero S."/>
            <person name="Miyauchi S."/>
            <person name="Serrano A."/>
            <person name="Linde D."/>
            <person name="Babiker R."/>
            <person name="Drula E."/>
            <person name="Ayuso-Fernandez I."/>
            <person name="Pacheco R."/>
            <person name="Padilla G."/>
            <person name="Ferreira P."/>
            <person name="Barriuso J."/>
            <person name="Kellner H."/>
            <person name="Castanera R."/>
            <person name="Alfaro M."/>
            <person name="Ramirez L."/>
            <person name="Pisabarro A.G."/>
            <person name="Kuo A."/>
            <person name="Tritt A."/>
            <person name="Lipzen A."/>
            <person name="He G."/>
            <person name="Yan M."/>
            <person name="Ng V."/>
            <person name="Cullen D."/>
            <person name="Martin F."/>
            <person name="Rosso M.-N."/>
            <person name="Henrissat B."/>
            <person name="Hibbett D."/>
            <person name="Martinez A.T."/>
            <person name="Grigoriev I.V."/>
        </authorList>
    </citation>
    <scope>NUCLEOTIDE SEQUENCE</scope>
    <source>
        <strain evidence="1">MF-IS2</strain>
    </source>
</reference>
<keyword evidence="2" id="KW-1185">Reference proteome</keyword>
<dbReference type="Proteomes" id="UP000807342">
    <property type="component" value="Unassembled WGS sequence"/>
</dbReference>
<dbReference type="OrthoDB" id="2269034at2759"/>
<sequence>MDTKRSSFSNPAAETDRAIALVDTGIRGLIRMRVALHGQSNWRRSHIYCLPPEILSLIFQEICTPPLENWEGAGKVNYHAITLASVSSYWRQVALGTAKMWNEMAFGVRAGAMKSAADIFRHHTRHAKNLDFCSCDSRWFGGGDALENILFSDAIARRIVTLRLVGVPLTWGLTRKRWKLPRVHTMYISGAQDAPDGSGHRALDTPSLHRLHVAGESWGSVVVPTTLQTLVLSNTLPATNIDLLSQCPDLNECYNRISHCPDSDPNEEGFSVPYVWDQLKSLTWSINEGLTTLRSVENMKLPALKHLCLLDNDEVHNFDAVITFVHQTSATLTTLELQTLLDFEWEGQLARMFHHNFPNLQTLKFTQSDSDNMSEVIRVLTPTEEEYHRGEVIPFPKLTLLVLDGHDACSKEEAIQFSQALLRMLERRRAGEHVLFQIHLPDLVCWDKWESIWTPEVEEEYERVLGRRKMILFQDSKTWACFGLILYNTLSVADSIQPWF</sequence>
<protein>
    <recommendedName>
        <fullName evidence="3">F-box domain-containing protein</fullName>
    </recommendedName>
</protein>
<proteinExistence type="predicted"/>
<evidence type="ECO:0000313" key="1">
    <source>
        <dbReference type="EMBL" id="KAF9442642.1"/>
    </source>
</evidence>
<name>A0A9P6BX46_9AGAR</name>
<dbReference type="AlphaFoldDB" id="A0A9P6BX46"/>
<dbReference type="EMBL" id="MU151590">
    <property type="protein sequence ID" value="KAF9442642.1"/>
    <property type="molecule type" value="Genomic_DNA"/>
</dbReference>
<evidence type="ECO:0008006" key="3">
    <source>
        <dbReference type="Google" id="ProtNLM"/>
    </source>
</evidence>
<accession>A0A9P6BX46</accession>
<gene>
    <name evidence="1" type="ORF">P691DRAFT_789186</name>
</gene>